<organism evidence="1 2">
    <name type="scientific">Nocardia transvalensis</name>
    <dbReference type="NCBI Taxonomy" id="37333"/>
    <lineage>
        <taxon>Bacteria</taxon>
        <taxon>Bacillati</taxon>
        <taxon>Actinomycetota</taxon>
        <taxon>Actinomycetes</taxon>
        <taxon>Mycobacteriales</taxon>
        <taxon>Nocardiaceae</taxon>
        <taxon>Nocardia</taxon>
    </lineage>
</organism>
<dbReference type="AlphaFoldDB" id="A0A7W9PBW7"/>
<dbReference type="EMBL" id="JACHIT010000001">
    <property type="protein sequence ID" value="MBB5912883.1"/>
    <property type="molecule type" value="Genomic_DNA"/>
</dbReference>
<sequence>MDLPGFQIYYHVRISVAAISTPRSLRFDLVDGIFDSFRGRPVFLSNSSDIRSLGVGLEQPAGLVVVDVVRIGVVEYHLHRDDGGQVGDGFVEIDGGEGVDDADAPLPVKQ</sequence>
<evidence type="ECO:0000313" key="2">
    <source>
        <dbReference type="Proteomes" id="UP000540412"/>
    </source>
</evidence>
<protein>
    <submittedName>
        <fullName evidence="1">Uncharacterized protein</fullName>
    </submittedName>
</protein>
<dbReference type="Proteomes" id="UP000540412">
    <property type="component" value="Unassembled WGS sequence"/>
</dbReference>
<dbReference type="RefSeq" id="WP_157185370.1">
    <property type="nucleotide sequence ID" value="NZ_JACHIT010000001.1"/>
</dbReference>
<name>A0A7W9PBW7_9NOCA</name>
<keyword evidence="2" id="KW-1185">Reference proteome</keyword>
<gene>
    <name evidence="1" type="ORF">BJY24_001750</name>
</gene>
<proteinExistence type="predicted"/>
<accession>A0A7W9PBW7</accession>
<evidence type="ECO:0000313" key="1">
    <source>
        <dbReference type="EMBL" id="MBB5912883.1"/>
    </source>
</evidence>
<comment type="caution">
    <text evidence="1">The sequence shown here is derived from an EMBL/GenBank/DDBJ whole genome shotgun (WGS) entry which is preliminary data.</text>
</comment>
<reference evidence="1 2" key="1">
    <citation type="submission" date="2020-08" db="EMBL/GenBank/DDBJ databases">
        <title>Sequencing the genomes of 1000 actinobacteria strains.</title>
        <authorList>
            <person name="Klenk H.-P."/>
        </authorList>
    </citation>
    <scope>NUCLEOTIDE SEQUENCE [LARGE SCALE GENOMIC DNA]</scope>
    <source>
        <strain evidence="1 2">DSM 43582</strain>
    </source>
</reference>